<name>A0A4R3LZE8_9HYPH</name>
<dbReference type="EMBL" id="SMAI01000003">
    <property type="protein sequence ID" value="TCT06080.1"/>
    <property type="molecule type" value="Genomic_DNA"/>
</dbReference>
<evidence type="ECO:0000259" key="1">
    <source>
        <dbReference type="Pfam" id="PF07978"/>
    </source>
</evidence>
<evidence type="ECO:0000313" key="3">
    <source>
        <dbReference type="Proteomes" id="UP000294664"/>
    </source>
</evidence>
<sequence length="107" mass="11591">MLYEIRVYQAAEGRAEAMRQRFLTEVVPRLPKHGIELLGVFTAPEEDGRMTYITRFADEAARTKGWASFGADPDWKAVKAASEVDGPLLASQTVSVLAPAAAGLLLG</sequence>
<dbReference type="Proteomes" id="UP000294664">
    <property type="component" value="Unassembled WGS sequence"/>
</dbReference>
<proteinExistence type="predicted"/>
<keyword evidence="3" id="KW-1185">Reference proteome</keyword>
<dbReference type="InterPro" id="IPR012577">
    <property type="entry name" value="NIPSNAP"/>
</dbReference>
<dbReference type="AlphaFoldDB" id="A0A4R3LZE8"/>
<protein>
    <submittedName>
        <fullName evidence="2">NIPSNAP protein</fullName>
    </submittedName>
</protein>
<dbReference type="RefSeq" id="WP_165933670.1">
    <property type="nucleotide sequence ID" value="NZ_SMAI01000003.1"/>
</dbReference>
<dbReference type="SUPFAM" id="SSF54909">
    <property type="entry name" value="Dimeric alpha+beta barrel"/>
    <property type="match status" value="1"/>
</dbReference>
<organism evidence="2 3">
    <name type="scientific">Aquabacter spiritensis</name>
    <dbReference type="NCBI Taxonomy" id="933073"/>
    <lineage>
        <taxon>Bacteria</taxon>
        <taxon>Pseudomonadati</taxon>
        <taxon>Pseudomonadota</taxon>
        <taxon>Alphaproteobacteria</taxon>
        <taxon>Hyphomicrobiales</taxon>
        <taxon>Xanthobacteraceae</taxon>
        <taxon>Aquabacter</taxon>
    </lineage>
</organism>
<dbReference type="Gene3D" id="3.30.70.100">
    <property type="match status" value="1"/>
</dbReference>
<evidence type="ECO:0000313" key="2">
    <source>
        <dbReference type="EMBL" id="TCT06080.1"/>
    </source>
</evidence>
<accession>A0A4R3LZE8</accession>
<gene>
    <name evidence="2" type="ORF">EDC64_103184</name>
</gene>
<comment type="caution">
    <text evidence="2">The sequence shown here is derived from an EMBL/GenBank/DDBJ whole genome shotgun (WGS) entry which is preliminary data.</text>
</comment>
<dbReference type="Pfam" id="PF07978">
    <property type="entry name" value="NIPSNAP"/>
    <property type="match status" value="1"/>
</dbReference>
<dbReference type="InterPro" id="IPR011008">
    <property type="entry name" value="Dimeric_a/b-barrel"/>
</dbReference>
<feature type="domain" description="NIPSNAP" evidence="1">
    <location>
        <begin position="3"/>
        <end position="101"/>
    </location>
</feature>
<reference evidence="2 3" key="1">
    <citation type="submission" date="2019-03" db="EMBL/GenBank/DDBJ databases">
        <title>Genomic Encyclopedia of Type Strains, Phase IV (KMG-IV): sequencing the most valuable type-strain genomes for metagenomic binning, comparative biology and taxonomic classification.</title>
        <authorList>
            <person name="Goeker M."/>
        </authorList>
    </citation>
    <scope>NUCLEOTIDE SEQUENCE [LARGE SCALE GENOMIC DNA]</scope>
    <source>
        <strain evidence="2 3">DSM 9035</strain>
    </source>
</reference>